<feature type="compositionally biased region" description="Low complexity" evidence="1">
    <location>
        <begin position="300"/>
        <end position="320"/>
    </location>
</feature>
<dbReference type="EMBL" id="ASPP01008577">
    <property type="protein sequence ID" value="ETO25384.1"/>
    <property type="molecule type" value="Genomic_DNA"/>
</dbReference>
<evidence type="ECO:0000256" key="1">
    <source>
        <dbReference type="SAM" id="MobiDB-lite"/>
    </source>
</evidence>
<evidence type="ECO:0000313" key="3">
    <source>
        <dbReference type="Proteomes" id="UP000023152"/>
    </source>
</evidence>
<evidence type="ECO:0000313" key="2">
    <source>
        <dbReference type="EMBL" id="ETO25384.1"/>
    </source>
</evidence>
<feature type="region of interest" description="Disordered" evidence="1">
    <location>
        <begin position="292"/>
        <end position="344"/>
    </location>
</feature>
<dbReference type="AlphaFoldDB" id="X6NI61"/>
<dbReference type="Proteomes" id="UP000023152">
    <property type="component" value="Unassembled WGS sequence"/>
</dbReference>
<gene>
    <name evidence="2" type="ORF">RFI_11755</name>
</gene>
<reference evidence="2 3" key="1">
    <citation type="journal article" date="2013" name="Curr. Biol.">
        <title>The Genome of the Foraminiferan Reticulomyxa filosa.</title>
        <authorList>
            <person name="Glockner G."/>
            <person name="Hulsmann N."/>
            <person name="Schleicher M."/>
            <person name="Noegel A.A."/>
            <person name="Eichinger L."/>
            <person name="Gallinger C."/>
            <person name="Pawlowski J."/>
            <person name="Sierra R."/>
            <person name="Euteneuer U."/>
            <person name="Pillet L."/>
            <person name="Moustafa A."/>
            <person name="Platzer M."/>
            <person name="Groth M."/>
            <person name="Szafranski K."/>
            <person name="Schliwa M."/>
        </authorList>
    </citation>
    <scope>NUCLEOTIDE SEQUENCE [LARGE SCALE GENOMIC DNA]</scope>
</reference>
<sequence>MSLGISQSVPPPASGRVVNLSYGGNTHGTGSSSGFVHKATKSDMGHQRKYVHFCLKRKKKKGRNMCMCVCVCVGVQYYRTNGSERNIAPQQSKERAEYYGNMSLMSPSQEMARVIGYYSPSPSAFESTWPNPPMSLSSKKQPHRQVKSGNEMYFNGSISAGVGNGTSSNSNSISMLASQQQHQHQHHQHQHHQQQLYPQMGTGRNKRSSGHRNVGGTAPTTTTTTTATTTTPHIYNSASNMKYEQFVTVPTGLTNMHPFSVVQRLGPIDTTGVSTGDATIAMRDSMYANGMTPISPSPPTMNTTTATTTTTTTTTLTSDSNAQLTGPHGLTPSGKSRLSSSSMNTPYTQLMAPLTHVMPTTYGNFGSQTSYPRGARSPHKLQIQMQLPPSSTLPSTATNIESPINVSDANGTYFGRPPVIK</sequence>
<feature type="compositionally biased region" description="Low complexity" evidence="1">
    <location>
        <begin position="159"/>
        <end position="182"/>
    </location>
</feature>
<feature type="region of interest" description="Disordered" evidence="1">
    <location>
        <begin position="159"/>
        <end position="232"/>
    </location>
</feature>
<feature type="non-terminal residue" evidence="2">
    <location>
        <position position="421"/>
    </location>
</feature>
<feature type="compositionally biased region" description="Low complexity" evidence="1">
    <location>
        <begin position="217"/>
        <end position="232"/>
    </location>
</feature>
<keyword evidence="3" id="KW-1185">Reference proteome</keyword>
<protein>
    <submittedName>
        <fullName evidence="2">Periplasmic copper-binding protein</fullName>
    </submittedName>
</protein>
<feature type="compositionally biased region" description="Polar residues" evidence="1">
    <location>
        <begin position="333"/>
        <end position="344"/>
    </location>
</feature>
<feature type="compositionally biased region" description="Basic residues" evidence="1">
    <location>
        <begin position="183"/>
        <end position="192"/>
    </location>
</feature>
<name>X6NI61_RETFI</name>
<organism evidence="2 3">
    <name type="scientific">Reticulomyxa filosa</name>
    <dbReference type="NCBI Taxonomy" id="46433"/>
    <lineage>
        <taxon>Eukaryota</taxon>
        <taxon>Sar</taxon>
        <taxon>Rhizaria</taxon>
        <taxon>Retaria</taxon>
        <taxon>Foraminifera</taxon>
        <taxon>Monothalamids</taxon>
        <taxon>Reticulomyxidae</taxon>
        <taxon>Reticulomyxa</taxon>
    </lineage>
</organism>
<comment type="caution">
    <text evidence="2">The sequence shown here is derived from an EMBL/GenBank/DDBJ whole genome shotgun (WGS) entry which is preliminary data.</text>
</comment>
<accession>X6NI61</accession>
<proteinExistence type="predicted"/>